<evidence type="ECO:0000313" key="3">
    <source>
        <dbReference type="Proteomes" id="UP000178240"/>
    </source>
</evidence>
<keyword evidence="1" id="KW-0812">Transmembrane</keyword>
<accession>A0A1G1Y1Q9</accession>
<dbReference type="Proteomes" id="UP000178240">
    <property type="component" value="Unassembled WGS sequence"/>
</dbReference>
<reference evidence="2 3" key="1">
    <citation type="journal article" date="2016" name="Nat. Commun.">
        <title>Thousands of microbial genomes shed light on interconnected biogeochemical processes in an aquifer system.</title>
        <authorList>
            <person name="Anantharaman K."/>
            <person name="Brown C.T."/>
            <person name="Hug L.A."/>
            <person name="Sharon I."/>
            <person name="Castelle C.J."/>
            <person name="Probst A.J."/>
            <person name="Thomas B.C."/>
            <person name="Singh A."/>
            <person name="Wilkins M.J."/>
            <person name="Karaoz U."/>
            <person name="Brodie E.L."/>
            <person name="Williams K.H."/>
            <person name="Hubbard S.S."/>
            <person name="Banfield J.F."/>
        </authorList>
    </citation>
    <scope>NUCLEOTIDE SEQUENCE [LARGE SCALE GENOMIC DNA]</scope>
</reference>
<comment type="caution">
    <text evidence="2">The sequence shown here is derived from an EMBL/GenBank/DDBJ whole genome shotgun (WGS) entry which is preliminary data.</text>
</comment>
<organism evidence="2 3">
    <name type="scientific">Candidatus Buchananbacteria bacterium RIFCSPHIGHO2_01_FULL_44_11</name>
    <dbReference type="NCBI Taxonomy" id="1797535"/>
    <lineage>
        <taxon>Bacteria</taxon>
        <taxon>Candidatus Buchananiibacteriota</taxon>
    </lineage>
</organism>
<evidence type="ECO:0000256" key="1">
    <source>
        <dbReference type="SAM" id="Phobius"/>
    </source>
</evidence>
<name>A0A1G1Y1Q9_9BACT</name>
<gene>
    <name evidence="2" type="ORF">A2744_04445</name>
</gene>
<evidence type="ECO:0008006" key="4">
    <source>
        <dbReference type="Google" id="ProtNLM"/>
    </source>
</evidence>
<proteinExistence type="predicted"/>
<evidence type="ECO:0000313" key="2">
    <source>
        <dbReference type="EMBL" id="OGY46222.1"/>
    </source>
</evidence>
<dbReference type="AlphaFoldDB" id="A0A1G1Y1Q9"/>
<keyword evidence="1" id="KW-1133">Transmembrane helix</keyword>
<keyword evidence="1" id="KW-0472">Membrane</keyword>
<protein>
    <recommendedName>
        <fullName evidence="4">DUF3784 domain-containing protein</fullName>
    </recommendedName>
</protein>
<sequence length="83" mass="8866">MLGRIILGLIIAAVGALVTIKSEWFYENFGAIPSADKYLGTEGGSRLAYKLIGILASILGFLIMTNLIQSVLDMIAKILIPGI</sequence>
<dbReference type="EMBL" id="MHIE01000006">
    <property type="protein sequence ID" value="OGY46222.1"/>
    <property type="molecule type" value="Genomic_DNA"/>
</dbReference>
<feature type="transmembrane region" description="Helical" evidence="1">
    <location>
        <begin position="46"/>
        <end position="68"/>
    </location>
</feature>